<gene>
    <name evidence="8" type="primary">yqeK</name>
    <name evidence="8" type="ORF">KC820_04200</name>
</gene>
<dbReference type="Pfam" id="PF01966">
    <property type="entry name" value="HD"/>
    <property type="match status" value="1"/>
</dbReference>
<comment type="catalytic activity">
    <reaction evidence="6">
        <text>P(1),P(4)-bis(5'-adenosyl) tetraphosphate + H2O = 2 ADP + 2 H(+)</text>
        <dbReference type="Rhea" id="RHEA:24252"/>
        <dbReference type="ChEBI" id="CHEBI:15377"/>
        <dbReference type="ChEBI" id="CHEBI:15378"/>
        <dbReference type="ChEBI" id="CHEBI:58141"/>
        <dbReference type="ChEBI" id="CHEBI:456216"/>
        <dbReference type="EC" id="3.6.1.41"/>
    </reaction>
</comment>
<evidence type="ECO:0000256" key="2">
    <source>
        <dbReference type="ARBA" id="ARBA00022723"/>
    </source>
</evidence>
<comment type="caution">
    <text evidence="8">The sequence shown here is derived from an EMBL/GenBank/DDBJ whole genome shotgun (WGS) entry which is preliminary data.</text>
</comment>
<dbReference type="PANTHER" id="PTHR35795:SF1">
    <property type="entry name" value="BIS(5'-NUCLEOSYL)-TETRAPHOSPHATASE, SYMMETRICAL"/>
    <property type="match status" value="1"/>
</dbReference>
<dbReference type="EMBL" id="JAGSIE010000010">
    <property type="protein sequence ID" value="MBR7553354.1"/>
    <property type="molecule type" value="Genomic_DNA"/>
</dbReference>
<dbReference type="PANTHER" id="PTHR35795">
    <property type="entry name" value="SLR1885 PROTEIN"/>
    <property type="match status" value="1"/>
</dbReference>
<dbReference type="EC" id="3.6.1.41" evidence="1"/>
<dbReference type="AlphaFoldDB" id="A0A941CTD5"/>
<sequence length="186" mass="21346">MNVESALAESKKVLSNKRQAHVERVTEEALRLAKLYNANEEHVGIAAALHDYAKEFDQTHLSEIIESSDHLPKDLLMFNEELLHGPAGAELIRRQFNITEKNILHAICYHTTGRAGMSLEEKIVFLADYIEPGRDFPAVYKARELATQDLNEACRYTLQETIRFLMSKQQLIYPDTFHAYNELTKN</sequence>
<dbReference type="NCBIfam" id="TIGR00488">
    <property type="entry name" value="bis(5'-nucleosyl)-tetraphosphatase (symmetrical) YqeK"/>
    <property type="match status" value="1"/>
</dbReference>
<evidence type="ECO:0000256" key="3">
    <source>
        <dbReference type="ARBA" id="ARBA00022741"/>
    </source>
</evidence>
<dbReference type="GO" id="GO:0008803">
    <property type="term" value="F:bis(5'-nucleosyl)-tetraphosphatase (symmetrical) activity"/>
    <property type="evidence" value="ECO:0007669"/>
    <property type="project" value="UniProtKB-EC"/>
</dbReference>
<keyword evidence="3" id="KW-0547">Nucleotide-binding</keyword>
<keyword evidence="2" id="KW-0479">Metal-binding</keyword>
<name>A0A941CTD5_9BACI</name>
<dbReference type="InterPro" id="IPR051094">
    <property type="entry name" value="Diverse_Catalytic_Enzymes"/>
</dbReference>
<keyword evidence="4 8" id="KW-0378">Hydrolase</keyword>
<dbReference type="RefSeq" id="WP_212368434.1">
    <property type="nucleotide sequence ID" value="NZ_JAGSIE010000010.1"/>
</dbReference>
<evidence type="ECO:0000256" key="4">
    <source>
        <dbReference type="ARBA" id="ARBA00022801"/>
    </source>
</evidence>
<reference evidence="8 9" key="1">
    <citation type="submission" date="2021-04" db="EMBL/GenBank/DDBJ databases">
        <title>Allobacillus sp. nov. SKP8-2 isolated from shrimp paste.</title>
        <authorList>
            <person name="Tanasupawat S."/>
            <person name="Yiamsombat S."/>
            <person name="Kanchanasin P."/>
            <person name="Kuncharoen N."/>
        </authorList>
    </citation>
    <scope>NUCLEOTIDE SEQUENCE [LARGE SCALE GENOMIC DNA]</scope>
    <source>
        <strain evidence="8 9">SKP8-2</strain>
    </source>
</reference>
<evidence type="ECO:0000313" key="9">
    <source>
        <dbReference type="Proteomes" id="UP000675431"/>
    </source>
</evidence>
<dbReference type="Proteomes" id="UP000675431">
    <property type="component" value="Unassembled WGS sequence"/>
</dbReference>
<dbReference type="InterPro" id="IPR005249">
    <property type="entry name" value="YqeK"/>
</dbReference>
<dbReference type="SMART" id="SM00471">
    <property type="entry name" value="HDc"/>
    <property type="match status" value="1"/>
</dbReference>
<organism evidence="8 9">
    <name type="scientific">Allobacillus saliphilus</name>
    <dbReference type="NCBI Taxonomy" id="2912308"/>
    <lineage>
        <taxon>Bacteria</taxon>
        <taxon>Bacillati</taxon>
        <taxon>Bacillota</taxon>
        <taxon>Bacilli</taxon>
        <taxon>Bacillales</taxon>
        <taxon>Bacillaceae</taxon>
        <taxon>Allobacillus</taxon>
    </lineage>
</organism>
<evidence type="ECO:0000256" key="6">
    <source>
        <dbReference type="ARBA" id="ARBA00049417"/>
    </source>
</evidence>
<accession>A0A941CTD5</accession>
<dbReference type="GO" id="GO:0046872">
    <property type="term" value="F:metal ion binding"/>
    <property type="evidence" value="ECO:0007669"/>
    <property type="project" value="UniProtKB-KW"/>
</dbReference>
<evidence type="ECO:0000256" key="1">
    <source>
        <dbReference type="ARBA" id="ARBA00012506"/>
    </source>
</evidence>
<dbReference type="InterPro" id="IPR003607">
    <property type="entry name" value="HD/PDEase_dom"/>
</dbReference>
<evidence type="ECO:0000256" key="5">
    <source>
        <dbReference type="ARBA" id="ARBA00023004"/>
    </source>
</evidence>
<evidence type="ECO:0000313" key="8">
    <source>
        <dbReference type="EMBL" id="MBR7553354.1"/>
    </source>
</evidence>
<dbReference type="CDD" id="cd00077">
    <property type="entry name" value="HDc"/>
    <property type="match status" value="1"/>
</dbReference>
<protein>
    <recommendedName>
        <fullName evidence="1">bis(5'-nucleosyl)-tetraphosphatase (symmetrical)</fullName>
        <ecNumber evidence="1">3.6.1.41</ecNumber>
    </recommendedName>
</protein>
<proteinExistence type="predicted"/>
<dbReference type="InterPro" id="IPR006674">
    <property type="entry name" value="HD_domain"/>
</dbReference>
<dbReference type="SUPFAM" id="SSF109604">
    <property type="entry name" value="HD-domain/PDEase-like"/>
    <property type="match status" value="1"/>
</dbReference>
<dbReference type="GO" id="GO:0000166">
    <property type="term" value="F:nucleotide binding"/>
    <property type="evidence" value="ECO:0007669"/>
    <property type="project" value="UniProtKB-KW"/>
</dbReference>
<keyword evidence="5" id="KW-0408">Iron</keyword>
<evidence type="ECO:0000259" key="7">
    <source>
        <dbReference type="SMART" id="SM00471"/>
    </source>
</evidence>
<feature type="domain" description="HD/PDEase" evidence="7">
    <location>
        <begin position="14"/>
        <end position="142"/>
    </location>
</feature>
<dbReference type="Gene3D" id="1.10.3210.10">
    <property type="entry name" value="Hypothetical protein af1432"/>
    <property type="match status" value="1"/>
</dbReference>
<keyword evidence="9" id="KW-1185">Reference proteome</keyword>